<dbReference type="SMART" id="SM00248">
    <property type="entry name" value="ANK"/>
    <property type="match status" value="1"/>
</dbReference>
<evidence type="ECO:0000313" key="4">
    <source>
        <dbReference type="EMBL" id="KAG7340376.1"/>
    </source>
</evidence>
<keyword evidence="2 3" id="KW-0040">ANK repeat</keyword>
<dbReference type="Proteomes" id="UP000693970">
    <property type="component" value="Unassembled WGS sequence"/>
</dbReference>
<dbReference type="Pfam" id="PF00023">
    <property type="entry name" value="Ank"/>
    <property type="match status" value="1"/>
</dbReference>
<evidence type="ECO:0000256" key="1">
    <source>
        <dbReference type="ARBA" id="ARBA00022737"/>
    </source>
</evidence>
<dbReference type="OrthoDB" id="188462at2759"/>
<dbReference type="PANTHER" id="PTHR24171">
    <property type="entry name" value="ANKYRIN REPEAT DOMAIN-CONTAINING PROTEIN 39-RELATED"/>
    <property type="match status" value="1"/>
</dbReference>
<sequence length="88" mass="10145">MNRQDRSGWSALHFAARSGHLRLVELLLEYGADPLLEFKNGQNAMQLAEERFETDHPIFLTLQKFIQGRVDDNFVGGEHDDDNEETGW</sequence>
<dbReference type="EMBL" id="JAGRRH010000027">
    <property type="protein sequence ID" value="KAG7340376.1"/>
    <property type="molecule type" value="Genomic_DNA"/>
</dbReference>
<organism evidence="4 5">
    <name type="scientific">Nitzschia inconspicua</name>
    <dbReference type="NCBI Taxonomy" id="303405"/>
    <lineage>
        <taxon>Eukaryota</taxon>
        <taxon>Sar</taxon>
        <taxon>Stramenopiles</taxon>
        <taxon>Ochrophyta</taxon>
        <taxon>Bacillariophyta</taxon>
        <taxon>Bacillariophyceae</taxon>
        <taxon>Bacillariophycidae</taxon>
        <taxon>Bacillariales</taxon>
        <taxon>Bacillariaceae</taxon>
        <taxon>Nitzschia</taxon>
    </lineage>
</organism>
<proteinExistence type="predicted"/>
<feature type="repeat" description="ANK" evidence="3">
    <location>
        <begin position="7"/>
        <end position="33"/>
    </location>
</feature>
<comment type="caution">
    <text evidence="4">The sequence shown here is derived from an EMBL/GenBank/DDBJ whole genome shotgun (WGS) entry which is preliminary data.</text>
</comment>
<reference evidence="4" key="1">
    <citation type="journal article" date="2021" name="Sci. Rep.">
        <title>Diploid genomic architecture of Nitzschia inconspicua, an elite biomass production diatom.</title>
        <authorList>
            <person name="Oliver A."/>
            <person name="Podell S."/>
            <person name="Pinowska A."/>
            <person name="Traller J.C."/>
            <person name="Smith S.R."/>
            <person name="McClure R."/>
            <person name="Beliaev A."/>
            <person name="Bohutskyi P."/>
            <person name="Hill E.A."/>
            <person name="Rabines A."/>
            <person name="Zheng H."/>
            <person name="Allen L.Z."/>
            <person name="Kuo A."/>
            <person name="Grigoriev I.V."/>
            <person name="Allen A.E."/>
            <person name="Hazlebeck D."/>
            <person name="Allen E.E."/>
        </authorList>
    </citation>
    <scope>NUCLEOTIDE SEQUENCE</scope>
    <source>
        <strain evidence="4">Hildebrandi</strain>
    </source>
</reference>
<reference evidence="4" key="2">
    <citation type="submission" date="2021-04" db="EMBL/GenBank/DDBJ databases">
        <authorList>
            <person name="Podell S."/>
        </authorList>
    </citation>
    <scope>NUCLEOTIDE SEQUENCE</scope>
    <source>
        <strain evidence="4">Hildebrandi</strain>
    </source>
</reference>
<dbReference type="PANTHER" id="PTHR24171:SF9">
    <property type="entry name" value="ANKYRIN REPEAT DOMAIN-CONTAINING PROTEIN 39"/>
    <property type="match status" value="1"/>
</dbReference>
<dbReference type="AlphaFoldDB" id="A0A9K3PB61"/>
<gene>
    <name evidence="4" type="ORF">IV203_023919</name>
</gene>
<dbReference type="InterPro" id="IPR002110">
    <property type="entry name" value="Ankyrin_rpt"/>
</dbReference>
<evidence type="ECO:0000256" key="2">
    <source>
        <dbReference type="ARBA" id="ARBA00023043"/>
    </source>
</evidence>
<accession>A0A9K3PB61</accession>
<evidence type="ECO:0000256" key="3">
    <source>
        <dbReference type="PROSITE-ProRule" id="PRU00023"/>
    </source>
</evidence>
<evidence type="ECO:0000313" key="5">
    <source>
        <dbReference type="Proteomes" id="UP000693970"/>
    </source>
</evidence>
<dbReference type="PROSITE" id="PS50088">
    <property type="entry name" value="ANK_REPEAT"/>
    <property type="match status" value="1"/>
</dbReference>
<keyword evidence="5" id="KW-1185">Reference proteome</keyword>
<dbReference type="PROSITE" id="PS50297">
    <property type="entry name" value="ANK_REP_REGION"/>
    <property type="match status" value="1"/>
</dbReference>
<name>A0A9K3PB61_9STRA</name>
<keyword evidence="1" id="KW-0677">Repeat</keyword>
<protein>
    <submittedName>
        <fullName evidence="4">Ankyrin repeat domain protein</fullName>
    </submittedName>
</protein>